<comment type="caution">
    <text evidence="2">The sequence shown here is derived from an EMBL/GenBank/DDBJ whole genome shotgun (WGS) entry which is preliminary data.</text>
</comment>
<evidence type="ECO:0000256" key="1">
    <source>
        <dbReference type="SAM" id="MobiDB-lite"/>
    </source>
</evidence>
<feature type="compositionally biased region" description="Basic and acidic residues" evidence="1">
    <location>
        <begin position="17"/>
        <end position="28"/>
    </location>
</feature>
<protein>
    <submittedName>
        <fullName evidence="2">Uncharacterized protein</fullName>
    </submittedName>
</protein>
<accession>A0A853PSA6</accession>
<sequence length="37" mass="4499">MKMKKILLINGFYIETQKDRQTKEDNRKRQTTKANTK</sequence>
<evidence type="ECO:0000313" key="3">
    <source>
        <dbReference type="Proteomes" id="UP000093197"/>
    </source>
</evidence>
<evidence type="ECO:0000313" key="2">
    <source>
        <dbReference type="EMBL" id="OCR29880.1"/>
    </source>
</evidence>
<dbReference type="EMBL" id="LIDT01000031">
    <property type="protein sequence ID" value="OCR29880.1"/>
    <property type="molecule type" value="Genomic_DNA"/>
</dbReference>
<proteinExistence type="predicted"/>
<feature type="region of interest" description="Disordered" evidence="1">
    <location>
        <begin position="17"/>
        <end position="37"/>
    </location>
</feature>
<dbReference type="Proteomes" id="UP000093197">
    <property type="component" value="Unassembled WGS sequence"/>
</dbReference>
<gene>
    <name evidence="2" type="ORF">AC094_29550</name>
</gene>
<name>A0A853PSA6_BACFG</name>
<reference evidence="2 3" key="1">
    <citation type="journal article" date="2016" name="PLoS ONE">
        <title>Genomic Diversity of Enterotoxigenic Strains of Bacteroides fragilis.</title>
        <authorList>
            <person name="Pierce J.V."/>
            <person name="Bernstein H.D."/>
        </authorList>
    </citation>
    <scope>NUCLEOTIDE SEQUENCE [LARGE SCALE GENOMIC DNA]</scope>
    <source>
        <strain evidence="2 3">20793-3</strain>
    </source>
</reference>
<dbReference type="AlphaFoldDB" id="A0A853PSA6"/>
<organism evidence="2 3">
    <name type="scientific">Bacteroides fragilis</name>
    <dbReference type="NCBI Taxonomy" id="817"/>
    <lineage>
        <taxon>Bacteria</taxon>
        <taxon>Pseudomonadati</taxon>
        <taxon>Bacteroidota</taxon>
        <taxon>Bacteroidia</taxon>
        <taxon>Bacteroidales</taxon>
        <taxon>Bacteroidaceae</taxon>
        <taxon>Bacteroides</taxon>
    </lineage>
</organism>